<proteinExistence type="inferred from homology"/>
<evidence type="ECO:0000313" key="6">
    <source>
        <dbReference type="Proteomes" id="UP000087171"/>
    </source>
</evidence>
<dbReference type="InterPro" id="IPR016140">
    <property type="entry name" value="Bifunc_inhib/LTP/seed_store"/>
</dbReference>
<organism evidence="6 7">
    <name type="scientific">Cicer arietinum</name>
    <name type="common">Chickpea</name>
    <name type="synonym">Garbanzo</name>
    <dbReference type="NCBI Taxonomy" id="3827"/>
    <lineage>
        <taxon>Eukaryota</taxon>
        <taxon>Viridiplantae</taxon>
        <taxon>Streptophyta</taxon>
        <taxon>Embryophyta</taxon>
        <taxon>Tracheophyta</taxon>
        <taxon>Spermatophyta</taxon>
        <taxon>Magnoliopsida</taxon>
        <taxon>eudicotyledons</taxon>
        <taxon>Gunneridae</taxon>
        <taxon>Pentapetalae</taxon>
        <taxon>rosids</taxon>
        <taxon>fabids</taxon>
        <taxon>Fabales</taxon>
        <taxon>Fabaceae</taxon>
        <taxon>Papilionoideae</taxon>
        <taxon>50 kb inversion clade</taxon>
        <taxon>NPAAA clade</taxon>
        <taxon>Hologalegina</taxon>
        <taxon>IRL clade</taxon>
        <taxon>Cicereae</taxon>
        <taxon>Cicer</taxon>
    </lineage>
</organism>
<evidence type="ECO:0000256" key="3">
    <source>
        <dbReference type="ARBA" id="ARBA00023157"/>
    </source>
</evidence>
<dbReference type="Proteomes" id="UP000087171">
    <property type="component" value="Unplaced"/>
</dbReference>
<keyword evidence="3" id="KW-1015">Disulfide bond</keyword>
<reference evidence="7" key="1">
    <citation type="submission" date="2025-08" db="UniProtKB">
        <authorList>
            <consortium name="RefSeq"/>
        </authorList>
    </citation>
    <scope>IDENTIFICATION</scope>
    <source>
        <tissue evidence="7">Etiolated seedlings</tissue>
    </source>
</reference>
<dbReference type="InterPro" id="IPR000528">
    <property type="entry name" value="Plant_nsLTP"/>
</dbReference>
<dbReference type="GO" id="GO:0008289">
    <property type="term" value="F:lipid binding"/>
    <property type="evidence" value="ECO:0007669"/>
    <property type="project" value="InterPro"/>
</dbReference>
<dbReference type="KEGG" id="cam:101490460"/>
<dbReference type="PaxDb" id="3827-XP_004513711.1"/>
<accession>A0A3Q7WWH6</accession>
<comment type="similarity">
    <text evidence="1">Belongs to the plant LTP family.</text>
</comment>
<name>A0A3Q7WWH6_CICAR</name>
<evidence type="ECO:0000256" key="4">
    <source>
        <dbReference type="SAM" id="SignalP"/>
    </source>
</evidence>
<evidence type="ECO:0000256" key="2">
    <source>
        <dbReference type="ARBA" id="ARBA00022729"/>
    </source>
</evidence>
<dbReference type="GO" id="GO:0006869">
    <property type="term" value="P:lipid transport"/>
    <property type="evidence" value="ECO:0007669"/>
    <property type="project" value="InterPro"/>
</dbReference>
<dbReference type="RefSeq" id="XP_027186054.1">
    <property type="nucleotide sequence ID" value="XM_027330253.1"/>
</dbReference>
<dbReference type="CDD" id="cd01960">
    <property type="entry name" value="nsLTP1"/>
    <property type="match status" value="1"/>
</dbReference>
<sequence>MGKKIIAFVMLVMVLGMQVTTLDAHQIDDISCFEAIISLVSCAPFLTGVGQPAPSTTCCEGAHNLFQKADTTQVRRDICQCLKGASIKFGVNSDKAKQLPQLCNIGLSFSFDPSIDCNTRYTAPGKKQDVRIL</sequence>
<gene>
    <name evidence="7" type="primary">LOC101490460</name>
</gene>
<keyword evidence="6" id="KW-1185">Reference proteome</keyword>
<dbReference type="PANTHER" id="PTHR33076">
    <property type="entry name" value="NON-SPECIFIC LIPID-TRANSFER PROTEIN 2-RELATED"/>
    <property type="match status" value="1"/>
</dbReference>
<feature type="signal peptide" evidence="4">
    <location>
        <begin position="1"/>
        <end position="24"/>
    </location>
</feature>
<evidence type="ECO:0000256" key="1">
    <source>
        <dbReference type="ARBA" id="ARBA00009748"/>
    </source>
</evidence>
<dbReference type="Gene3D" id="1.10.110.10">
    <property type="entry name" value="Plant lipid-transfer and hydrophobic proteins"/>
    <property type="match status" value="1"/>
</dbReference>
<dbReference type="Pfam" id="PF00234">
    <property type="entry name" value="Tryp_alpha_amyl"/>
    <property type="match status" value="1"/>
</dbReference>
<dbReference type="GeneID" id="101490460"/>
<evidence type="ECO:0000313" key="7">
    <source>
        <dbReference type="RefSeq" id="XP_027186054.1"/>
    </source>
</evidence>
<feature type="domain" description="Bifunctional inhibitor/plant lipid transfer protein/seed storage helical" evidence="5">
    <location>
        <begin position="35"/>
        <end position="114"/>
    </location>
</feature>
<protein>
    <submittedName>
        <fullName evidence="7">Non-specific lipid-transfer protein A-like</fullName>
    </submittedName>
</protein>
<dbReference type="PRINTS" id="PR00382">
    <property type="entry name" value="LIPIDTRNSFER"/>
</dbReference>
<feature type="chain" id="PRO_5018562599" evidence="4">
    <location>
        <begin position="25"/>
        <end position="133"/>
    </location>
</feature>
<evidence type="ECO:0000259" key="5">
    <source>
        <dbReference type="Pfam" id="PF00234"/>
    </source>
</evidence>
<dbReference type="OrthoDB" id="1377674at2759"/>
<keyword evidence="2 4" id="KW-0732">Signal</keyword>
<dbReference type="AlphaFoldDB" id="A0A3Q7WWH6"/>
<dbReference type="SUPFAM" id="SSF47699">
    <property type="entry name" value="Bifunctional inhibitor/lipid-transfer protein/seed storage 2S albumin"/>
    <property type="match status" value="1"/>
</dbReference>
<dbReference type="STRING" id="3827.A0A3Q7WWH6"/>
<dbReference type="InterPro" id="IPR036312">
    <property type="entry name" value="Bifun_inhib/LTP/seed_sf"/>
</dbReference>